<evidence type="ECO:0000259" key="1">
    <source>
        <dbReference type="Pfam" id="PF07883"/>
    </source>
</evidence>
<evidence type="ECO:0000313" key="3">
    <source>
        <dbReference type="Proteomes" id="UP001500804"/>
    </source>
</evidence>
<dbReference type="InterPro" id="IPR011051">
    <property type="entry name" value="RmlC_Cupin_sf"/>
</dbReference>
<accession>A0ABP9NXZ4</accession>
<name>A0ABP9NXZ4_9PSEU</name>
<comment type="caution">
    <text evidence="2">The sequence shown here is derived from an EMBL/GenBank/DDBJ whole genome shotgun (WGS) entry which is preliminary data.</text>
</comment>
<proteinExistence type="predicted"/>
<keyword evidence="3" id="KW-1185">Reference proteome</keyword>
<organism evidence="2 3">
    <name type="scientific">Pseudonocardia adelaidensis</name>
    <dbReference type="NCBI Taxonomy" id="648754"/>
    <lineage>
        <taxon>Bacteria</taxon>
        <taxon>Bacillati</taxon>
        <taxon>Actinomycetota</taxon>
        <taxon>Actinomycetes</taxon>
        <taxon>Pseudonocardiales</taxon>
        <taxon>Pseudonocardiaceae</taxon>
        <taxon>Pseudonocardia</taxon>
    </lineage>
</organism>
<dbReference type="EMBL" id="BAABJO010000034">
    <property type="protein sequence ID" value="GAA5136381.1"/>
    <property type="molecule type" value="Genomic_DNA"/>
</dbReference>
<feature type="domain" description="Cupin type-2" evidence="1">
    <location>
        <begin position="56"/>
        <end position="114"/>
    </location>
</feature>
<dbReference type="PANTHER" id="PTHR36440">
    <property type="entry name" value="PUTATIVE (AFU_ORTHOLOGUE AFUA_8G07350)-RELATED"/>
    <property type="match status" value="1"/>
</dbReference>
<sequence length="158" mass="16163">MGGVVGTSAGGPYVLAAGEGAPASAPEGSEMLVKACSAGTGGLFGLLEGIDRAGFSTIVHRHDVAEAWYVLDGEYRYYVGGRWFEVGPGGFVYVPAGVAHGLRCTSAGRKLTLLVPGGPEGFFRDVHAALEAGELTPDVLRDLGGRYGLEALGPLPAT</sequence>
<dbReference type="Pfam" id="PF07883">
    <property type="entry name" value="Cupin_2"/>
    <property type="match status" value="1"/>
</dbReference>
<dbReference type="InterPro" id="IPR053146">
    <property type="entry name" value="QDO-like"/>
</dbReference>
<dbReference type="InterPro" id="IPR013096">
    <property type="entry name" value="Cupin_2"/>
</dbReference>
<evidence type="ECO:0000313" key="2">
    <source>
        <dbReference type="EMBL" id="GAA5136381.1"/>
    </source>
</evidence>
<protein>
    <recommendedName>
        <fullName evidence="1">Cupin type-2 domain-containing protein</fullName>
    </recommendedName>
</protein>
<dbReference type="PANTHER" id="PTHR36440:SF1">
    <property type="entry name" value="PUTATIVE (AFU_ORTHOLOGUE AFUA_8G07350)-RELATED"/>
    <property type="match status" value="1"/>
</dbReference>
<dbReference type="InterPro" id="IPR014710">
    <property type="entry name" value="RmlC-like_jellyroll"/>
</dbReference>
<dbReference type="SUPFAM" id="SSF51182">
    <property type="entry name" value="RmlC-like cupins"/>
    <property type="match status" value="1"/>
</dbReference>
<dbReference type="Gene3D" id="2.60.120.10">
    <property type="entry name" value="Jelly Rolls"/>
    <property type="match status" value="1"/>
</dbReference>
<gene>
    <name evidence="2" type="ORF">GCM10023320_67410</name>
</gene>
<reference evidence="3" key="1">
    <citation type="journal article" date="2019" name="Int. J. Syst. Evol. Microbiol.">
        <title>The Global Catalogue of Microorganisms (GCM) 10K type strain sequencing project: providing services to taxonomists for standard genome sequencing and annotation.</title>
        <authorList>
            <consortium name="The Broad Institute Genomics Platform"/>
            <consortium name="The Broad Institute Genome Sequencing Center for Infectious Disease"/>
            <person name="Wu L."/>
            <person name="Ma J."/>
        </authorList>
    </citation>
    <scope>NUCLEOTIDE SEQUENCE [LARGE SCALE GENOMIC DNA]</scope>
    <source>
        <strain evidence="3">JCM 18302</strain>
    </source>
</reference>
<dbReference type="Proteomes" id="UP001500804">
    <property type="component" value="Unassembled WGS sequence"/>
</dbReference>